<protein>
    <submittedName>
        <fullName evidence="2">Nitroreductase</fullName>
    </submittedName>
</protein>
<dbReference type="Pfam" id="PF00881">
    <property type="entry name" value="Nitroreductase"/>
    <property type="match status" value="1"/>
</dbReference>
<dbReference type="InterPro" id="IPR052530">
    <property type="entry name" value="NAD(P)H_nitroreductase"/>
</dbReference>
<dbReference type="InterPro" id="IPR000415">
    <property type="entry name" value="Nitroreductase-like"/>
</dbReference>
<keyword evidence="3" id="KW-1185">Reference proteome</keyword>
<sequence length="211" mass="24653">MMSELESIITSRRTIRIPKSDPIDLERVYDILKKASFAPYHSKVEPWSVTIASTLEEHQYFLKCVFESYERNQILADYSDEKVKKIKEAYEKVMLHTPVSLIVATDVFQDEKKDLESICATSTFIQNIQLLAWQKQIGAVWRTNPYILDDQFRDAFGIAASKRIIGTVHLGYFDPDEVPEPKKRRPLHEWIGRVDETREFSTYAANDERFK</sequence>
<proteinExistence type="predicted"/>
<dbReference type="InterPro" id="IPR029479">
    <property type="entry name" value="Nitroreductase"/>
</dbReference>
<dbReference type="AlphaFoldDB" id="A0A4V2V1L9"/>
<dbReference type="GO" id="GO:0016491">
    <property type="term" value="F:oxidoreductase activity"/>
    <property type="evidence" value="ECO:0007669"/>
    <property type="project" value="InterPro"/>
</dbReference>
<gene>
    <name evidence="2" type="ORF">EDD68_11036</name>
</gene>
<evidence type="ECO:0000313" key="2">
    <source>
        <dbReference type="EMBL" id="TCT21732.1"/>
    </source>
</evidence>
<evidence type="ECO:0000259" key="1">
    <source>
        <dbReference type="Pfam" id="PF00881"/>
    </source>
</evidence>
<dbReference type="Gene3D" id="3.40.109.10">
    <property type="entry name" value="NADH Oxidase"/>
    <property type="match status" value="1"/>
</dbReference>
<comment type="caution">
    <text evidence="2">The sequence shown here is derived from an EMBL/GenBank/DDBJ whole genome shotgun (WGS) entry which is preliminary data.</text>
</comment>
<dbReference type="EMBL" id="SMAN01000010">
    <property type="protein sequence ID" value="TCT21732.1"/>
    <property type="molecule type" value="Genomic_DNA"/>
</dbReference>
<evidence type="ECO:0000313" key="3">
    <source>
        <dbReference type="Proteomes" id="UP000294650"/>
    </source>
</evidence>
<dbReference type="PANTHER" id="PTHR43821:SF1">
    <property type="entry name" value="NAD(P)H NITROREDUCTASE YDJA-RELATED"/>
    <property type="match status" value="1"/>
</dbReference>
<feature type="domain" description="Nitroreductase" evidence="1">
    <location>
        <begin position="9"/>
        <end position="172"/>
    </location>
</feature>
<dbReference type="SUPFAM" id="SSF55469">
    <property type="entry name" value="FMN-dependent nitroreductase-like"/>
    <property type="match status" value="1"/>
</dbReference>
<dbReference type="PANTHER" id="PTHR43821">
    <property type="entry name" value="NAD(P)H NITROREDUCTASE YDJA-RELATED"/>
    <property type="match status" value="1"/>
</dbReference>
<name>A0A4V2V1L9_9BACI</name>
<reference evidence="2 3" key="1">
    <citation type="submission" date="2019-03" db="EMBL/GenBank/DDBJ databases">
        <title>Genomic Encyclopedia of Type Strains, Phase IV (KMG-IV): sequencing the most valuable type-strain genomes for metagenomic binning, comparative biology and taxonomic classification.</title>
        <authorList>
            <person name="Goeker M."/>
        </authorList>
    </citation>
    <scope>NUCLEOTIDE SEQUENCE [LARGE SCALE GENOMIC DNA]</scope>
    <source>
        <strain evidence="2 3">DSM 25894</strain>
    </source>
</reference>
<dbReference type="RefSeq" id="WP_243646807.1">
    <property type="nucleotide sequence ID" value="NZ_SMAN01000010.1"/>
</dbReference>
<accession>A0A4V2V1L9</accession>
<dbReference type="Proteomes" id="UP000294650">
    <property type="component" value="Unassembled WGS sequence"/>
</dbReference>
<organism evidence="2 3">
    <name type="scientific">Melghiribacillus thermohalophilus</name>
    <dbReference type="NCBI Taxonomy" id="1324956"/>
    <lineage>
        <taxon>Bacteria</taxon>
        <taxon>Bacillati</taxon>
        <taxon>Bacillota</taxon>
        <taxon>Bacilli</taxon>
        <taxon>Bacillales</taxon>
        <taxon>Bacillaceae</taxon>
        <taxon>Melghiribacillus</taxon>
    </lineage>
</organism>